<dbReference type="Proteomes" id="UP000279600">
    <property type="component" value="Chromosome"/>
</dbReference>
<evidence type="ECO:0000313" key="4">
    <source>
        <dbReference type="Proteomes" id="UP000279600"/>
    </source>
</evidence>
<dbReference type="InterPro" id="IPR010620">
    <property type="entry name" value="SBBP_repeat"/>
</dbReference>
<feature type="domain" description="Secretion system C-terminal sorting" evidence="2">
    <location>
        <begin position="672"/>
        <end position="738"/>
    </location>
</feature>
<dbReference type="OrthoDB" id="1145136at2"/>
<dbReference type="InterPro" id="IPR052918">
    <property type="entry name" value="Motility_Chemotaxis_Reg"/>
</dbReference>
<evidence type="ECO:0000313" key="3">
    <source>
        <dbReference type="EMBL" id="AZQ44795.1"/>
    </source>
</evidence>
<dbReference type="RefSeq" id="WP_126448510.1">
    <property type="nucleotide sequence ID" value="NZ_CP034549.1"/>
</dbReference>
<dbReference type="Pfam" id="PF18962">
    <property type="entry name" value="Por_Secre_tail"/>
    <property type="match status" value="1"/>
</dbReference>
<organism evidence="3 4">
    <name type="scientific">Nonlabens ponticola</name>
    <dbReference type="NCBI Taxonomy" id="2496866"/>
    <lineage>
        <taxon>Bacteria</taxon>
        <taxon>Pseudomonadati</taxon>
        <taxon>Bacteroidota</taxon>
        <taxon>Flavobacteriia</taxon>
        <taxon>Flavobacteriales</taxon>
        <taxon>Flavobacteriaceae</taxon>
        <taxon>Nonlabens</taxon>
    </lineage>
</organism>
<dbReference type="SUPFAM" id="SSF63829">
    <property type="entry name" value="Calcium-dependent phosphotriesterase"/>
    <property type="match status" value="1"/>
</dbReference>
<accession>A0A3S9MZV5</accession>
<name>A0A3S9MZV5_9FLAO</name>
<gene>
    <name evidence="3" type="ORF">EJ995_11335</name>
</gene>
<dbReference type="Pfam" id="PF06739">
    <property type="entry name" value="SBBP"/>
    <property type="match status" value="2"/>
</dbReference>
<dbReference type="AlphaFoldDB" id="A0A3S9MZV5"/>
<proteinExistence type="predicted"/>
<protein>
    <submittedName>
        <fullName evidence="3">T9SS type A sorting domain-containing protein</fullName>
    </submittedName>
</protein>
<sequence length="740" mass="80401">MRILYFIIILTTTGALGQTRQELLDAAAAFPPMPRETIDMIPFAGRSLSFGSGTPFNDLEYTIMNFDYIDGENGGSDTFMPVRPSEKFPGSNSVKYARSVLNTDLNEAYDTGNRDRFILGTSAYDLPFFSSGSDNIDNDYMVIQHFDYEFGAIELNGKPLDYKLLKATESEGVNTSGNYLFHTANFNATGEVDLIAFIFPCDDLQDNVSGSSPQDYSTLCNQSQTLDLDNRNQFVFSTPIETTPSIPQAIAQYGGPGKEVIGGMTADSDGNVYLMGATDSDLTGDGNIDNEIFISKIDPSGESIWVYSLPQKNGALLFDAVTDEEYIYVCGRTLDAIPGYSNAGRWDGVLLKIDINTGILVASNQWGNSGIDGYGNIVLDENGGLYVSGQGSPNNGDGGTDNAYLVARHKTSDLSNDWRVIEPTTATGFSASAEAWGGLYFKKGATQSEDRIVVAGWYIAAGGANNFVSVYDNLYAETPTRPHSIVFSSPGSQADWVMDNVIDSEGNIYIAGYTSGNLQGGHQGQGDAYVRKYSPSLTNPQTLQFGTPQSDMVRKMEIDGEDNIYLVGHTYGNLFASNADISLNTGDVYAYKLDSDLNVLASVQLGTPHEDRAFSAFKNNLLFMGGMTEGVIKDSSKGSFDGYVLALDPTNLELSGTTLSTNEETLNSGLRLYPNPVIQQLRIQGNIRNASLKIYDLTGRLMMSQDNFNGSLDVSNIKTGNYIIALKNDNQSKTFKVIKL</sequence>
<dbReference type="PANTHER" id="PTHR35580:SF1">
    <property type="entry name" value="PHYTASE-LIKE DOMAIN-CONTAINING PROTEIN"/>
    <property type="match status" value="1"/>
</dbReference>
<dbReference type="KEGG" id="noj:EJ995_11335"/>
<dbReference type="EMBL" id="CP034549">
    <property type="protein sequence ID" value="AZQ44795.1"/>
    <property type="molecule type" value="Genomic_DNA"/>
</dbReference>
<dbReference type="PANTHER" id="PTHR35580">
    <property type="entry name" value="CELL SURFACE GLYCOPROTEIN (S-LAYER PROTEIN)-LIKE PROTEIN"/>
    <property type="match status" value="1"/>
</dbReference>
<evidence type="ECO:0000259" key="2">
    <source>
        <dbReference type="Pfam" id="PF18962"/>
    </source>
</evidence>
<dbReference type="InterPro" id="IPR026444">
    <property type="entry name" value="Secre_tail"/>
</dbReference>
<keyword evidence="4" id="KW-1185">Reference proteome</keyword>
<dbReference type="NCBIfam" id="TIGR04183">
    <property type="entry name" value="Por_Secre_tail"/>
    <property type="match status" value="1"/>
</dbReference>
<keyword evidence="1" id="KW-0732">Signal</keyword>
<reference evidence="3 4" key="1">
    <citation type="submission" date="2018-12" db="EMBL/GenBank/DDBJ databases">
        <title>Complete genome of Nonlabens sp. MJ115.</title>
        <authorList>
            <person name="Choi H.S."/>
            <person name="Jung J."/>
        </authorList>
    </citation>
    <scope>NUCLEOTIDE SEQUENCE [LARGE SCALE GENOMIC DNA]</scope>
    <source>
        <strain evidence="3 4">MJ115</strain>
    </source>
</reference>
<evidence type="ECO:0000256" key="1">
    <source>
        <dbReference type="ARBA" id="ARBA00022729"/>
    </source>
</evidence>